<proteinExistence type="predicted"/>
<sequence>MLMADAISNLNQFVDRDLDNYMRQAMMKAVSIVQEAAQSKAPRDTGTLGTLARSIQVDVEQDGSQGVIYSNVKYAPYVEIGTGIHSSKGNGRKTKWRYKGSHGWVTTSGNKPQPFLEPAANDNSDKITNCFEGLF</sequence>
<name>A0A8S5LMF5_9CAUD</name>
<dbReference type="EMBL" id="BK015879">
    <property type="protein sequence ID" value="DAD71253.1"/>
    <property type="molecule type" value="Genomic_DNA"/>
</dbReference>
<dbReference type="NCBIfam" id="TIGR01725">
    <property type="entry name" value="phge_HK97_gp10"/>
    <property type="match status" value="1"/>
</dbReference>
<accession>A0A8S5LMF5</accession>
<protein>
    <submittedName>
        <fullName evidence="1">Putative tail component</fullName>
    </submittedName>
</protein>
<dbReference type="InterPro" id="IPR010064">
    <property type="entry name" value="HK97-gp10_tail"/>
</dbReference>
<evidence type="ECO:0000313" key="1">
    <source>
        <dbReference type="EMBL" id="DAD71253.1"/>
    </source>
</evidence>
<dbReference type="Pfam" id="PF04883">
    <property type="entry name" value="HK97-gp10_like"/>
    <property type="match status" value="1"/>
</dbReference>
<organism evidence="1">
    <name type="scientific">Siphoviridae sp. ctDuC3</name>
    <dbReference type="NCBI Taxonomy" id="2827563"/>
    <lineage>
        <taxon>Viruses</taxon>
        <taxon>Duplodnaviria</taxon>
        <taxon>Heunggongvirae</taxon>
        <taxon>Uroviricota</taxon>
        <taxon>Caudoviricetes</taxon>
    </lineage>
</organism>
<reference evidence="1" key="1">
    <citation type="journal article" date="2021" name="Proc. Natl. Acad. Sci. U.S.A.">
        <title>A Catalog of Tens of Thousands of Viruses from Human Metagenomes Reveals Hidden Associations with Chronic Diseases.</title>
        <authorList>
            <person name="Tisza M.J."/>
            <person name="Buck C.B."/>
        </authorList>
    </citation>
    <scope>NUCLEOTIDE SEQUENCE</scope>
    <source>
        <strain evidence="1">CtDuC3</strain>
    </source>
</reference>